<dbReference type="GO" id="GO:0005737">
    <property type="term" value="C:cytoplasm"/>
    <property type="evidence" value="ECO:0007669"/>
    <property type="project" value="InterPro"/>
</dbReference>
<evidence type="ECO:0000256" key="1">
    <source>
        <dbReference type="ARBA" id="ARBA00021843"/>
    </source>
</evidence>
<dbReference type="Proteomes" id="UP000095042">
    <property type="component" value="Unassembled WGS sequence"/>
</dbReference>
<dbReference type="GO" id="GO:0004177">
    <property type="term" value="F:aminopeptidase activity"/>
    <property type="evidence" value="ECO:0007669"/>
    <property type="project" value="UniProtKB-EC"/>
</dbReference>
<dbReference type="AlphaFoldDB" id="A0A1E3W9I2"/>
<name>A0A1E3W9I2_9HYPH</name>
<dbReference type="InterPro" id="IPR005944">
    <property type="entry name" value="Pro_iminopeptidase"/>
</dbReference>
<comment type="caution">
    <text evidence="2">The sequence shown here is derived from an EMBL/GenBank/DDBJ whole genome shotgun (WGS) entry which is preliminary data.</text>
</comment>
<dbReference type="GO" id="GO:0006508">
    <property type="term" value="P:proteolysis"/>
    <property type="evidence" value="ECO:0007669"/>
    <property type="project" value="InterPro"/>
</dbReference>
<dbReference type="PANTHER" id="PTHR43722:SF1">
    <property type="entry name" value="PROLINE IMINOPEPTIDASE"/>
    <property type="match status" value="1"/>
</dbReference>
<reference evidence="2 3" key="1">
    <citation type="journal article" date="2016" name="Environ. Microbiol.">
        <title>New Methyloceanibacter diversity from North Sea sediments includes methanotroph containing solely the soluble methane monooxygenase.</title>
        <authorList>
            <person name="Vekeman B."/>
            <person name="Kerckhof F.M."/>
            <person name="Cremers G."/>
            <person name="de Vos P."/>
            <person name="Vandamme P."/>
            <person name="Boon N."/>
            <person name="Op den Camp H.J."/>
            <person name="Heylen K."/>
        </authorList>
    </citation>
    <scope>NUCLEOTIDE SEQUENCE [LARGE SCALE GENOMIC DNA]</scope>
    <source>
        <strain evidence="2 3">R-67177</strain>
    </source>
</reference>
<dbReference type="EMBL" id="LPWD01000392">
    <property type="protein sequence ID" value="ODS02162.1"/>
    <property type="molecule type" value="Genomic_DNA"/>
</dbReference>
<dbReference type="SUPFAM" id="SSF53474">
    <property type="entry name" value="alpha/beta-Hydrolases"/>
    <property type="match status" value="1"/>
</dbReference>
<keyword evidence="3" id="KW-1185">Reference proteome</keyword>
<protein>
    <recommendedName>
        <fullName evidence="1">Proline iminopeptidase</fullName>
    </recommendedName>
</protein>
<dbReference type="PANTHER" id="PTHR43722">
    <property type="entry name" value="PROLINE IMINOPEPTIDASE"/>
    <property type="match status" value="1"/>
</dbReference>
<evidence type="ECO:0000313" key="2">
    <source>
        <dbReference type="EMBL" id="ODS02162.1"/>
    </source>
</evidence>
<sequence length="171" mass="19387">MFYQDGCSWLFPDAFADYVSVIPKGERADMIAAYYKRLTSEDPFVQVEAARAWSAWEGRTLSLLPDFDRERQFSEDYYALAFARIESHYFVNRGFFDTDDQLLRNAGRLKDIPGVIVHGRYDVVTPVKNAFDLASAWPQADLRVVPDAGHAMTEPGIVHELIAATRIFAGN</sequence>
<organism evidence="2 3">
    <name type="scientific">Methyloceanibacter marginalis</name>
    <dbReference type="NCBI Taxonomy" id="1774971"/>
    <lineage>
        <taxon>Bacteria</taxon>
        <taxon>Pseudomonadati</taxon>
        <taxon>Pseudomonadota</taxon>
        <taxon>Alphaproteobacteria</taxon>
        <taxon>Hyphomicrobiales</taxon>
        <taxon>Hyphomicrobiaceae</taxon>
        <taxon>Methyloceanibacter</taxon>
    </lineage>
</organism>
<proteinExistence type="predicted"/>
<dbReference type="InterPro" id="IPR029058">
    <property type="entry name" value="AB_hydrolase_fold"/>
</dbReference>
<dbReference type="Gene3D" id="3.40.50.1820">
    <property type="entry name" value="alpha/beta hydrolase"/>
    <property type="match status" value="1"/>
</dbReference>
<accession>A0A1E3W9I2</accession>
<evidence type="ECO:0000313" key="3">
    <source>
        <dbReference type="Proteomes" id="UP000095042"/>
    </source>
</evidence>
<gene>
    <name evidence="2" type="ORF">AUC71_16825</name>
</gene>